<keyword evidence="2" id="KW-0812">Transmembrane</keyword>
<dbReference type="PANTHER" id="PTHR34730:SF1">
    <property type="entry name" value="PARAQUAT-INDUCIBLE PROTEIN A"/>
    <property type="match status" value="1"/>
</dbReference>
<dbReference type="InterPro" id="IPR007498">
    <property type="entry name" value="PqiA-like"/>
</dbReference>
<gene>
    <name evidence="4" type="ORF">ALAG00032_LOCUS690</name>
    <name evidence="5" type="ORF">ALAG00032_LOCUS691</name>
</gene>
<feature type="transmembrane region" description="Helical" evidence="2">
    <location>
        <begin position="965"/>
        <end position="985"/>
    </location>
</feature>
<keyword evidence="2" id="KW-0472">Membrane</keyword>
<feature type="signal peptide" evidence="3">
    <location>
        <begin position="1"/>
        <end position="17"/>
    </location>
</feature>
<feature type="compositionally biased region" description="Polar residues" evidence="1">
    <location>
        <begin position="1328"/>
        <end position="1342"/>
    </location>
</feature>
<keyword evidence="2" id="KW-1133">Transmembrane helix</keyword>
<reference evidence="5" key="1">
    <citation type="submission" date="2021-01" db="EMBL/GenBank/DDBJ databases">
        <authorList>
            <person name="Corre E."/>
            <person name="Pelletier E."/>
            <person name="Niang G."/>
            <person name="Scheremetjew M."/>
            <person name="Finn R."/>
            <person name="Kale V."/>
            <person name="Holt S."/>
            <person name="Cochrane G."/>
            <person name="Meng A."/>
            <person name="Brown T."/>
            <person name="Cohen L."/>
        </authorList>
    </citation>
    <scope>NUCLEOTIDE SEQUENCE</scope>
    <source>
        <strain evidence="5">CCMP1510</strain>
    </source>
</reference>
<feature type="transmembrane region" description="Helical" evidence="2">
    <location>
        <begin position="704"/>
        <end position="724"/>
    </location>
</feature>
<sequence>MWRLVLIVWWLPRLVVGTDQKSPLESWLWNLSVAIPQVSGSVDGFELELKDTVCTHFAIERIRGESESEVNNANLTVQIKGVKAKCVGKWKYEAENSIHRPKASGTMLAESTNSSAAALLNLIGMNGWPQKASLVDCKTKIDLDLSFGGDSISAKILKYLENWISQQIQNALNAELCDQVLEPLVSKNLTFALQRIDDGISVCNTKCDMADARRITALTNLWNHYPSGEFVDWSTLINTPIISNLFTCSIDALTPLYLTGLDLEFMAPVPGYGNITFGLEEVNASLSEFTKAQLSGTNASIDTVLSLKGWSNLSLGLTVGVHTVDASYFTEHFILTFSALDADLSAGIEAAIRKAMLGSDLLGQLASNPLGCLADATALLNATYFKCIATQYFMKISAPVADTSLEAGLDQVASEAINLMLDSFPALVNTGLRCLLDGVALSKLNQILILAVNSAADCVNTAPAQGLVHWNESAFLTLLDSTVTTKTIDWALSCLSTKDDPLYFSDLHVLEGLSATTLASTGTIPSPRILIKIRNTLASLMLEDLSWNFQFELPFDAYTWYQNTTLFEFLNSLRRLDKDTQAVSTFDTFVGSGKYFFRKLQNNCGPLEKALISPPILDVFNINVSSFAWNVSGWLGGDDTAMAALLDEAVIAISELAAEYGQAVLFQLNEGLRQAFYDTKEICANPNSSSSSKSHDTLITAKQMLLVIAISVIILTTMVLCIIFGRAIQRGTKLDQSIQEQQDNTLDAPLLDCAENLLALESRSKNTNLFFSPHVPVWLRYGVPLLLCANASLFIWSNSTSAASVDVELTLLEHADGVGPLSYSLGSLFKFSLSNSVRDMWKAGVYPLSVLIALCSGGWPYAKLIAMFVCWFAPPLPKRELDKNEDVCGCVLGLRPPYFGIDAETREATLIWLDALGKWSLVDSYVMTLMIVAFHFDVTVGMDEGGGDFKDAVIVHVYVEALTSMYVFVAATCLSLLLGHVVLACHRRDAKCRDDDRFLLSVWRAKNGQVDAENDLLSFEEEPVACCSLSGHSFDAGVLPMLCTSNSKNKSKTNEDVPTANDCTDDNDLEERSRSLSIASSIKGQSPRCALGFCTRLTIVLGLFLTLILIIAGAVTEAFDFDIRGLAGWIMGSGAKKTLSMVSLGLRVPRSSRHPHSPGAIALAVIYLAYALIFPLLLLPALLMLWLVPLGLGAQTLLFRICEVLNAWAALDVFMIAILASITEISQFAAFMVGDKCDSINKVLKKHFDEQLHGDDVCFTVVTQLKRGIWFLLAAALLSGFIAHLVLRCCHLAVHERDRRQRRYELRCDDDQRGSRIADDEALMSLSPRRSNTASLSSSVCPVTNHGRLASSSEGQS</sequence>
<feature type="region of interest" description="Disordered" evidence="1">
    <location>
        <begin position="1327"/>
        <end position="1357"/>
    </location>
</feature>
<name>A0A6S7ZLH1_9STRA</name>
<proteinExistence type="predicted"/>
<feature type="transmembrane region" description="Helical" evidence="2">
    <location>
        <begin position="778"/>
        <end position="797"/>
    </location>
</feature>
<accession>A0A6S7ZLH1</accession>
<feature type="transmembrane region" description="Helical" evidence="2">
    <location>
        <begin position="845"/>
        <end position="874"/>
    </location>
</feature>
<evidence type="ECO:0000256" key="2">
    <source>
        <dbReference type="SAM" id="Phobius"/>
    </source>
</evidence>
<feature type="transmembrane region" description="Helical" evidence="2">
    <location>
        <begin position="1093"/>
        <end position="1114"/>
    </location>
</feature>
<protein>
    <submittedName>
        <fullName evidence="5">Uncharacterized protein</fullName>
    </submittedName>
</protein>
<dbReference type="EMBL" id="HBIJ01000934">
    <property type="protein sequence ID" value="CAE0359962.1"/>
    <property type="molecule type" value="Transcribed_RNA"/>
</dbReference>
<feature type="region of interest" description="Disordered" evidence="1">
    <location>
        <begin position="1049"/>
        <end position="1068"/>
    </location>
</feature>
<evidence type="ECO:0000256" key="1">
    <source>
        <dbReference type="SAM" id="MobiDB-lite"/>
    </source>
</evidence>
<feature type="transmembrane region" description="Helical" evidence="2">
    <location>
        <begin position="1158"/>
        <end position="1177"/>
    </location>
</feature>
<dbReference type="EMBL" id="HBIJ01000933">
    <property type="protein sequence ID" value="CAE0359961.1"/>
    <property type="molecule type" value="Transcribed_RNA"/>
</dbReference>
<evidence type="ECO:0000313" key="5">
    <source>
        <dbReference type="EMBL" id="CAE0359962.1"/>
    </source>
</evidence>
<dbReference type="Gene3D" id="3.15.10.10">
    <property type="entry name" value="Bactericidal permeability-increasing protein, domain 1"/>
    <property type="match status" value="1"/>
</dbReference>
<dbReference type="Pfam" id="PF04403">
    <property type="entry name" value="PqiA"/>
    <property type="match status" value="2"/>
</dbReference>
<keyword evidence="3" id="KW-0732">Signal</keyword>
<evidence type="ECO:0000313" key="4">
    <source>
        <dbReference type="EMBL" id="CAE0359961.1"/>
    </source>
</evidence>
<feature type="transmembrane region" description="Helical" evidence="2">
    <location>
        <begin position="1213"/>
        <end position="1234"/>
    </location>
</feature>
<evidence type="ECO:0000256" key="3">
    <source>
        <dbReference type="SAM" id="SignalP"/>
    </source>
</evidence>
<dbReference type="PANTHER" id="PTHR34730">
    <property type="entry name" value="UNNAMED PRODUCT"/>
    <property type="match status" value="1"/>
</dbReference>
<feature type="chain" id="PRO_5036191365" evidence="3">
    <location>
        <begin position="18"/>
        <end position="1357"/>
    </location>
</feature>
<feature type="transmembrane region" description="Helical" evidence="2">
    <location>
        <begin position="1269"/>
        <end position="1294"/>
    </location>
</feature>
<organism evidence="5">
    <name type="scientific">Aureoumbra lagunensis</name>
    <dbReference type="NCBI Taxonomy" id="44058"/>
    <lineage>
        <taxon>Eukaryota</taxon>
        <taxon>Sar</taxon>
        <taxon>Stramenopiles</taxon>
        <taxon>Ochrophyta</taxon>
        <taxon>Pelagophyceae</taxon>
        <taxon>Pelagomonadales</taxon>
        <taxon>Aureoumbra</taxon>
    </lineage>
</organism>